<feature type="transmembrane region" description="Helical" evidence="1">
    <location>
        <begin position="20"/>
        <end position="39"/>
    </location>
</feature>
<dbReference type="PATRIC" id="fig|476652.3.peg.2152"/>
<sequence>MAEIRYCELCKRNVEPTKKFNWLVFIFMCGIFYLPFYWMKKKGCPICGTSHLSAPKPE</sequence>
<keyword evidence="1" id="KW-0812">Transmembrane</keyword>
<reference evidence="2 3" key="1">
    <citation type="submission" date="2015-06" db="EMBL/GenBank/DDBJ databases">
        <title>Draft genome of the moderately acidophilic sulfate reducer Candidatus Desulfosporosinus acididurans strain M1.</title>
        <authorList>
            <person name="Poehlein A."/>
            <person name="Petzsch P."/>
            <person name="Johnson B.D."/>
            <person name="Schloemann M."/>
            <person name="Daniel R."/>
            <person name="Muehling M."/>
        </authorList>
    </citation>
    <scope>NUCLEOTIDE SEQUENCE [LARGE SCALE GENOMIC DNA]</scope>
    <source>
        <strain evidence="2 3">M1</strain>
    </source>
</reference>
<evidence type="ECO:0000313" key="2">
    <source>
        <dbReference type="EMBL" id="KLU66040.1"/>
    </source>
</evidence>
<evidence type="ECO:0000256" key="1">
    <source>
        <dbReference type="SAM" id="Phobius"/>
    </source>
</evidence>
<dbReference type="EMBL" id="LDZY01000006">
    <property type="protein sequence ID" value="KLU66040.1"/>
    <property type="molecule type" value="Genomic_DNA"/>
</dbReference>
<keyword evidence="3" id="KW-1185">Reference proteome</keyword>
<dbReference type="Proteomes" id="UP000036356">
    <property type="component" value="Unassembled WGS sequence"/>
</dbReference>
<organism evidence="2 3">
    <name type="scientific">Desulfosporosinus acididurans</name>
    <dbReference type="NCBI Taxonomy" id="476652"/>
    <lineage>
        <taxon>Bacteria</taxon>
        <taxon>Bacillati</taxon>
        <taxon>Bacillota</taxon>
        <taxon>Clostridia</taxon>
        <taxon>Eubacteriales</taxon>
        <taxon>Desulfitobacteriaceae</taxon>
        <taxon>Desulfosporosinus</taxon>
    </lineage>
</organism>
<comment type="caution">
    <text evidence="2">The sequence shown here is derived from an EMBL/GenBank/DDBJ whole genome shotgun (WGS) entry which is preliminary data.</text>
</comment>
<protein>
    <submittedName>
        <fullName evidence="2">Uncharacterized protein</fullName>
    </submittedName>
</protein>
<accession>A0A0J1FRD9</accession>
<dbReference type="AlphaFoldDB" id="A0A0J1FRD9"/>
<proteinExistence type="predicted"/>
<dbReference type="RefSeq" id="WP_161796437.1">
    <property type="nucleotide sequence ID" value="NZ_LDZY01000006.1"/>
</dbReference>
<dbReference type="STRING" id="476652.DEAC_c20790"/>
<name>A0A0J1FRD9_9FIRM</name>
<gene>
    <name evidence="2" type="ORF">DEAC_c20790</name>
</gene>
<keyword evidence="1" id="KW-1133">Transmembrane helix</keyword>
<evidence type="ECO:0000313" key="3">
    <source>
        <dbReference type="Proteomes" id="UP000036356"/>
    </source>
</evidence>
<keyword evidence="1" id="KW-0472">Membrane</keyword>